<dbReference type="InterPro" id="IPR015500">
    <property type="entry name" value="Peptidase_S8_subtilisin-rel"/>
</dbReference>
<dbReference type="SUPFAM" id="SSF54897">
    <property type="entry name" value="Protease propeptides/inhibitors"/>
    <property type="match status" value="1"/>
</dbReference>
<name>A0A9P6B4H8_9AGAM</name>
<dbReference type="PANTHER" id="PTHR43806">
    <property type="entry name" value="PEPTIDASE S8"/>
    <property type="match status" value="1"/>
</dbReference>
<dbReference type="Gene3D" id="3.30.70.80">
    <property type="entry name" value="Peptidase S8 propeptide/proteinase inhibitor I9"/>
    <property type="match status" value="1"/>
</dbReference>
<feature type="active site" description="Charge relay system" evidence="5">
    <location>
        <position position="332"/>
    </location>
</feature>
<feature type="domain" description="Inhibitor I9" evidence="8">
    <location>
        <begin position="38"/>
        <end position="106"/>
    </location>
</feature>
<dbReference type="InterPro" id="IPR010259">
    <property type="entry name" value="S8pro/Inhibitor_I9"/>
</dbReference>
<dbReference type="CDD" id="cd04077">
    <property type="entry name" value="Peptidases_S8_PCSK9_ProteinaseK_like"/>
    <property type="match status" value="1"/>
</dbReference>
<dbReference type="InterPro" id="IPR036852">
    <property type="entry name" value="Peptidase_S8/S53_dom_sf"/>
</dbReference>
<dbReference type="InterPro" id="IPR050131">
    <property type="entry name" value="Peptidase_S8_subtilisin-like"/>
</dbReference>
<evidence type="ECO:0000256" key="1">
    <source>
        <dbReference type="ARBA" id="ARBA00011073"/>
    </source>
</evidence>
<evidence type="ECO:0000313" key="9">
    <source>
        <dbReference type="EMBL" id="KAF9517167.1"/>
    </source>
</evidence>
<keyword evidence="4 5" id="KW-0720">Serine protease</keyword>
<keyword evidence="2 5" id="KW-0645">Protease</keyword>
<accession>A0A9P6B4H8</accession>
<feature type="signal peptide" evidence="6">
    <location>
        <begin position="1"/>
        <end position="20"/>
    </location>
</feature>
<dbReference type="InterPro" id="IPR034193">
    <property type="entry name" value="PCSK9_ProteinaseK-like"/>
</dbReference>
<dbReference type="PROSITE" id="PS51892">
    <property type="entry name" value="SUBTILASE"/>
    <property type="match status" value="1"/>
</dbReference>
<dbReference type="PANTHER" id="PTHR43806:SF11">
    <property type="entry name" value="CEREVISIN-RELATED"/>
    <property type="match status" value="1"/>
</dbReference>
<keyword evidence="10" id="KW-1185">Reference proteome</keyword>
<dbReference type="PRINTS" id="PR00723">
    <property type="entry name" value="SUBTILISIN"/>
</dbReference>
<sequence>MKSYSALPLALFALFLSVHGTPTPNTVIKTSGPVKPDSYIVVLKDNVNQENHLSSLANIAAQDAVTYEVTHQYDTVFNGYACILRGAALDHVLNSKDVDFVEQDGITSIKSDVQDEGFSGEIFDGPELFETRGTTGGHGVDVYGIDTGVYIKHSSFGGRASWGATFGGYANQDGNGHGTHTMATAIGAKYGRATRAKGIAIKVLSDAGSGYFSDVISGVNFAFQRAKSSKRPSVVNMSLGGGLNTALNTAVSNAIAGGLHFTVSAGNSNADASNVSPASVSTANTIGAIDSKNAKAPFSNFGAILDVWAPGVNILSAYIGGPTATAVLSGTSMSAPYVAGIIAVVLGEYGSVSPATMSSRLKSHAKKVVTGVPAGTTKLKATIW</sequence>
<evidence type="ECO:0000256" key="3">
    <source>
        <dbReference type="ARBA" id="ARBA00022801"/>
    </source>
</evidence>
<dbReference type="GO" id="GO:0004252">
    <property type="term" value="F:serine-type endopeptidase activity"/>
    <property type="evidence" value="ECO:0007669"/>
    <property type="project" value="UniProtKB-UniRule"/>
</dbReference>
<feature type="active site" description="Charge relay system" evidence="5">
    <location>
        <position position="146"/>
    </location>
</feature>
<dbReference type="Pfam" id="PF00082">
    <property type="entry name" value="Peptidase_S8"/>
    <property type="match status" value="1"/>
</dbReference>
<gene>
    <name evidence="9" type="ORF">BS47DRAFT_1339877</name>
</gene>
<feature type="active site" description="Charge relay system" evidence="5">
    <location>
        <position position="177"/>
    </location>
</feature>
<dbReference type="AlphaFoldDB" id="A0A9P6B4H8"/>
<evidence type="ECO:0000259" key="8">
    <source>
        <dbReference type="Pfam" id="PF05922"/>
    </source>
</evidence>
<evidence type="ECO:0000313" key="10">
    <source>
        <dbReference type="Proteomes" id="UP000886523"/>
    </source>
</evidence>
<dbReference type="GO" id="GO:0005615">
    <property type="term" value="C:extracellular space"/>
    <property type="evidence" value="ECO:0007669"/>
    <property type="project" value="TreeGrafter"/>
</dbReference>
<dbReference type="InterPro" id="IPR023828">
    <property type="entry name" value="Peptidase_S8_Ser-AS"/>
</dbReference>
<dbReference type="OrthoDB" id="19448at2759"/>
<comment type="caution">
    <text evidence="9">The sequence shown here is derived from an EMBL/GenBank/DDBJ whole genome shotgun (WGS) entry which is preliminary data.</text>
</comment>
<dbReference type="EMBL" id="MU128933">
    <property type="protein sequence ID" value="KAF9517167.1"/>
    <property type="molecule type" value="Genomic_DNA"/>
</dbReference>
<reference evidence="9" key="1">
    <citation type="journal article" date="2020" name="Nat. Commun.">
        <title>Large-scale genome sequencing of mycorrhizal fungi provides insights into the early evolution of symbiotic traits.</title>
        <authorList>
            <person name="Miyauchi S."/>
            <person name="Kiss E."/>
            <person name="Kuo A."/>
            <person name="Drula E."/>
            <person name="Kohler A."/>
            <person name="Sanchez-Garcia M."/>
            <person name="Morin E."/>
            <person name="Andreopoulos B."/>
            <person name="Barry K.W."/>
            <person name="Bonito G."/>
            <person name="Buee M."/>
            <person name="Carver A."/>
            <person name="Chen C."/>
            <person name="Cichocki N."/>
            <person name="Clum A."/>
            <person name="Culley D."/>
            <person name="Crous P.W."/>
            <person name="Fauchery L."/>
            <person name="Girlanda M."/>
            <person name="Hayes R.D."/>
            <person name="Keri Z."/>
            <person name="LaButti K."/>
            <person name="Lipzen A."/>
            <person name="Lombard V."/>
            <person name="Magnuson J."/>
            <person name="Maillard F."/>
            <person name="Murat C."/>
            <person name="Nolan M."/>
            <person name="Ohm R.A."/>
            <person name="Pangilinan J."/>
            <person name="Pereira M.F."/>
            <person name="Perotto S."/>
            <person name="Peter M."/>
            <person name="Pfister S."/>
            <person name="Riley R."/>
            <person name="Sitrit Y."/>
            <person name="Stielow J.B."/>
            <person name="Szollosi G."/>
            <person name="Zifcakova L."/>
            <person name="Stursova M."/>
            <person name="Spatafora J.W."/>
            <person name="Tedersoo L."/>
            <person name="Vaario L.M."/>
            <person name="Yamada A."/>
            <person name="Yan M."/>
            <person name="Wang P."/>
            <person name="Xu J."/>
            <person name="Bruns T."/>
            <person name="Baldrian P."/>
            <person name="Vilgalys R."/>
            <person name="Dunand C."/>
            <person name="Henrissat B."/>
            <person name="Grigoriev I.V."/>
            <person name="Hibbett D."/>
            <person name="Nagy L.G."/>
            <person name="Martin F.M."/>
        </authorList>
    </citation>
    <scope>NUCLEOTIDE SEQUENCE</scope>
    <source>
        <strain evidence="9">UP504</strain>
    </source>
</reference>
<evidence type="ECO:0000259" key="7">
    <source>
        <dbReference type="Pfam" id="PF00082"/>
    </source>
</evidence>
<evidence type="ECO:0000256" key="4">
    <source>
        <dbReference type="ARBA" id="ARBA00022825"/>
    </source>
</evidence>
<evidence type="ECO:0000256" key="2">
    <source>
        <dbReference type="ARBA" id="ARBA00022670"/>
    </source>
</evidence>
<dbReference type="Proteomes" id="UP000886523">
    <property type="component" value="Unassembled WGS sequence"/>
</dbReference>
<dbReference type="InterPro" id="IPR000209">
    <property type="entry name" value="Peptidase_S8/S53_dom"/>
</dbReference>
<dbReference type="SUPFAM" id="SSF52743">
    <property type="entry name" value="Subtilisin-like"/>
    <property type="match status" value="1"/>
</dbReference>
<dbReference type="Gene3D" id="3.40.50.200">
    <property type="entry name" value="Peptidase S8/S53 domain"/>
    <property type="match status" value="1"/>
</dbReference>
<organism evidence="9 10">
    <name type="scientific">Hydnum rufescens UP504</name>
    <dbReference type="NCBI Taxonomy" id="1448309"/>
    <lineage>
        <taxon>Eukaryota</taxon>
        <taxon>Fungi</taxon>
        <taxon>Dikarya</taxon>
        <taxon>Basidiomycota</taxon>
        <taxon>Agaricomycotina</taxon>
        <taxon>Agaricomycetes</taxon>
        <taxon>Cantharellales</taxon>
        <taxon>Hydnaceae</taxon>
        <taxon>Hydnum</taxon>
    </lineage>
</organism>
<evidence type="ECO:0000256" key="5">
    <source>
        <dbReference type="PROSITE-ProRule" id="PRU01240"/>
    </source>
</evidence>
<feature type="chain" id="PRO_5040324243" evidence="6">
    <location>
        <begin position="21"/>
        <end position="384"/>
    </location>
</feature>
<dbReference type="PROSITE" id="PS00138">
    <property type="entry name" value="SUBTILASE_SER"/>
    <property type="match status" value="1"/>
</dbReference>
<feature type="domain" description="Peptidase S8/S53" evidence="7">
    <location>
        <begin position="138"/>
        <end position="368"/>
    </location>
</feature>
<keyword evidence="3 5" id="KW-0378">Hydrolase</keyword>
<proteinExistence type="inferred from homology"/>
<dbReference type="GO" id="GO:0006508">
    <property type="term" value="P:proteolysis"/>
    <property type="evidence" value="ECO:0007669"/>
    <property type="project" value="UniProtKB-KW"/>
</dbReference>
<dbReference type="InterPro" id="IPR037045">
    <property type="entry name" value="S8pro/Inhibitor_I9_sf"/>
</dbReference>
<keyword evidence="6" id="KW-0732">Signal</keyword>
<dbReference type="Pfam" id="PF05922">
    <property type="entry name" value="Inhibitor_I9"/>
    <property type="match status" value="1"/>
</dbReference>
<protein>
    <submittedName>
        <fullName evidence="9">Uncharacterized protein</fullName>
    </submittedName>
</protein>
<evidence type="ECO:0000256" key="6">
    <source>
        <dbReference type="SAM" id="SignalP"/>
    </source>
</evidence>
<comment type="similarity">
    <text evidence="1 5">Belongs to the peptidase S8 family.</text>
</comment>